<keyword evidence="1" id="KW-1133">Transmembrane helix</keyword>
<accession>A0ABR9RV15</accession>
<protein>
    <submittedName>
        <fullName evidence="3">Pilus assembly protein</fullName>
    </submittedName>
</protein>
<evidence type="ECO:0000313" key="4">
    <source>
        <dbReference type="Proteomes" id="UP000756387"/>
    </source>
</evidence>
<dbReference type="Proteomes" id="UP000756387">
    <property type="component" value="Unassembled WGS sequence"/>
</dbReference>
<feature type="domain" description="TadE-like" evidence="2">
    <location>
        <begin position="12"/>
        <end position="54"/>
    </location>
</feature>
<organism evidence="3 4">
    <name type="scientific">Nocardioides malaquae</name>
    <dbReference type="NCBI Taxonomy" id="2773426"/>
    <lineage>
        <taxon>Bacteria</taxon>
        <taxon>Bacillati</taxon>
        <taxon>Actinomycetota</taxon>
        <taxon>Actinomycetes</taxon>
        <taxon>Propionibacteriales</taxon>
        <taxon>Nocardioidaceae</taxon>
        <taxon>Nocardioides</taxon>
    </lineage>
</organism>
<dbReference type="RefSeq" id="WP_193638337.1">
    <property type="nucleotide sequence ID" value="NZ_JADCSA010000008.1"/>
</dbReference>
<keyword evidence="1" id="KW-0812">Transmembrane</keyword>
<evidence type="ECO:0000256" key="1">
    <source>
        <dbReference type="SAM" id="Phobius"/>
    </source>
</evidence>
<reference evidence="3 4" key="1">
    <citation type="submission" date="2020-10" db="EMBL/GenBank/DDBJ databases">
        <title>Nocardioides sp. isolated from sludge.</title>
        <authorList>
            <person name="Zhang X."/>
        </authorList>
    </citation>
    <scope>NUCLEOTIDE SEQUENCE [LARGE SCALE GENOMIC DNA]</scope>
    <source>
        <strain evidence="3 4">Y6</strain>
    </source>
</reference>
<name>A0ABR9RV15_9ACTN</name>
<keyword evidence="4" id="KW-1185">Reference proteome</keyword>
<dbReference type="EMBL" id="JADCSA010000008">
    <property type="protein sequence ID" value="MBE7325022.1"/>
    <property type="molecule type" value="Genomic_DNA"/>
</dbReference>
<sequence>MSLGLRRRGERGAAAVEFALVLPIFLMLLFGIIDFGYAINRGSIVNNAARDAVREASLGQSAADVRAVAQRGVQGLPGTAIAVSCSLPDDSPCGNFDTDAVSNGIARVTITYRHEMLTPVGIFFPGGLNLSRQAEMRIE</sequence>
<keyword evidence="1" id="KW-0472">Membrane</keyword>
<proteinExistence type="predicted"/>
<comment type="caution">
    <text evidence="3">The sequence shown here is derived from an EMBL/GenBank/DDBJ whole genome shotgun (WGS) entry which is preliminary data.</text>
</comment>
<dbReference type="InterPro" id="IPR012495">
    <property type="entry name" value="TadE-like_dom"/>
</dbReference>
<gene>
    <name evidence="3" type="ORF">IEQ44_10160</name>
</gene>
<dbReference type="Pfam" id="PF07811">
    <property type="entry name" value="TadE"/>
    <property type="match status" value="1"/>
</dbReference>
<feature type="transmembrane region" description="Helical" evidence="1">
    <location>
        <begin position="12"/>
        <end position="33"/>
    </location>
</feature>
<evidence type="ECO:0000313" key="3">
    <source>
        <dbReference type="EMBL" id="MBE7325022.1"/>
    </source>
</evidence>
<evidence type="ECO:0000259" key="2">
    <source>
        <dbReference type="Pfam" id="PF07811"/>
    </source>
</evidence>